<proteinExistence type="predicted"/>
<feature type="region of interest" description="Disordered" evidence="7">
    <location>
        <begin position="63"/>
        <end position="83"/>
    </location>
</feature>
<dbReference type="SUPFAM" id="SSF161098">
    <property type="entry name" value="MetI-like"/>
    <property type="match status" value="1"/>
</dbReference>
<dbReference type="PANTHER" id="PTHR43744:SF12">
    <property type="entry name" value="ABC TRANSPORTER PERMEASE PROTEIN MG189-RELATED"/>
    <property type="match status" value="1"/>
</dbReference>
<dbReference type="EMBL" id="JBGOSP010000007">
    <property type="protein sequence ID" value="MFA3837629.1"/>
    <property type="molecule type" value="Genomic_DNA"/>
</dbReference>
<keyword evidence="3" id="KW-1003">Cell membrane</keyword>
<dbReference type="InterPro" id="IPR035906">
    <property type="entry name" value="MetI-like_sf"/>
</dbReference>
<comment type="caution">
    <text evidence="9">The sequence shown here is derived from an EMBL/GenBank/DDBJ whole genome shotgun (WGS) entry which is preliminary data.</text>
</comment>
<keyword evidence="5 8" id="KW-1133">Transmembrane helix</keyword>
<keyword evidence="6 8" id="KW-0472">Membrane</keyword>
<dbReference type="PANTHER" id="PTHR43744">
    <property type="entry name" value="ABC TRANSPORTER PERMEASE PROTEIN MG189-RELATED-RELATED"/>
    <property type="match status" value="1"/>
</dbReference>
<evidence type="ECO:0000313" key="9">
    <source>
        <dbReference type="EMBL" id="MFA3837629.1"/>
    </source>
</evidence>
<dbReference type="Proteomes" id="UP001571476">
    <property type="component" value="Unassembled WGS sequence"/>
</dbReference>
<evidence type="ECO:0000256" key="4">
    <source>
        <dbReference type="ARBA" id="ARBA00022692"/>
    </source>
</evidence>
<evidence type="ECO:0000256" key="6">
    <source>
        <dbReference type="ARBA" id="ARBA00023136"/>
    </source>
</evidence>
<sequence>MVNTDPAKMPISAGLTSLEGQFETNYPVMMAGSLIASLPVIVLYLFLQRHFVQGIAQSGTKGWAARGAEPHAGPNPRFQKGTT</sequence>
<evidence type="ECO:0000256" key="3">
    <source>
        <dbReference type="ARBA" id="ARBA00022475"/>
    </source>
</evidence>
<comment type="subcellular location">
    <subcellularLocation>
        <location evidence="1">Cell membrane</location>
        <topology evidence="1">Multi-pass membrane protein</topology>
    </subcellularLocation>
</comment>
<feature type="transmembrane region" description="Helical" evidence="8">
    <location>
        <begin position="26"/>
        <end position="47"/>
    </location>
</feature>
<gene>
    <name evidence="9" type="ORF">ACEG43_15855</name>
</gene>
<dbReference type="RefSeq" id="WP_372562990.1">
    <property type="nucleotide sequence ID" value="NZ_JBGOSP010000007.1"/>
</dbReference>
<evidence type="ECO:0000256" key="5">
    <source>
        <dbReference type="ARBA" id="ARBA00022989"/>
    </source>
</evidence>
<evidence type="ECO:0000256" key="2">
    <source>
        <dbReference type="ARBA" id="ARBA00022448"/>
    </source>
</evidence>
<evidence type="ECO:0000313" key="10">
    <source>
        <dbReference type="Proteomes" id="UP001571476"/>
    </source>
</evidence>
<keyword evidence="4 8" id="KW-0812">Transmembrane</keyword>
<reference evidence="9 10" key="1">
    <citation type="submission" date="2024-08" db="EMBL/GenBank/DDBJ databases">
        <title>Genome sequence of Streptomyces aureus CACIA-1.46HGO.</title>
        <authorList>
            <person name="Evangelista-Martinez Z."/>
        </authorList>
    </citation>
    <scope>NUCLEOTIDE SEQUENCE [LARGE SCALE GENOMIC DNA]</scope>
    <source>
        <strain evidence="9 10">CACIA-1.46HGO</strain>
    </source>
</reference>
<dbReference type="Gene3D" id="1.10.3720.10">
    <property type="entry name" value="MetI-like"/>
    <property type="match status" value="1"/>
</dbReference>
<keyword evidence="2" id="KW-0813">Transport</keyword>
<accession>A0ABV4SKA2</accession>
<protein>
    <submittedName>
        <fullName evidence="9">Uncharacterized protein</fullName>
    </submittedName>
</protein>
<keyword evidence="10" id="KW-1185">Reference proteome</keyword>
<name>A0ABV4SKA2_9ACTN</name>
<evidence type="ECO:0000256" key="1">
    <source>
        <dbReference type="ARBA" id="ARBA00004651"/>
    </source>
</evidence>
<organism evidence="9 10">
    <name type="scientific">Streptomyces aureus</name>
    <dbReference type="NCBI Taxonomy" id="193461"/>
    <lineage>
        <taxon>Bacteria</taxon>
        <taxon>Bacillati</taxon>
        <taxon>Actinomycetota</taxon>
        <taxon>Actinomycetes</taxon>
        <taxon>Kitasatosporales</taxon>
        <taxon>Streptomycetaceae</taxon>
        <taxon>Streptomyces</taxon>
    </lineage>
</organism>
<evidence type="ECO:0000256" key="7">
    <source>
        <dbReference type="SAM" id="MobiDB-lite"/>
    </source>
</evidence>
<evidence type="ECO:0000256" key="8">
    <source>
        <dbReference type="SAM" id="Phobius"/>
    </source>
</evidence>